<gene>
    <name evidence="9" type="ORF">GCM10007878_00710</name>
</gene>
<dbReference type="InterPro" id="IPR003593">
    <property type="entry name" value="AAA+_ATPase"/>
</dbReference>
<dbReference type="SUPFAM" id="SSF52540">
    <property type="entry name" value="P-loop containing nucleoside triphosphate hydrolases"/>
    <property type="match status" value="1"/>
</dbReference>
<dbReference type="PANTHER" id="PTHR42781">
    <property type="entry name" value="SPERMIDINE/PUTRESCINE IMPORT ATP-BINDING PROTEIN POTA"/>
    <property type="match status" value="1"/>
</dbReference>
<name>A0ABQ5ZT67_9GAMM</name>
<evidence type="ECO:0000259" key="8">
    <source>
        <dbReference type="PROSITE" id="PS50893"/>
    </source>
</evidence>
<dbReference type="RefSeq" id="WP_027850074.1">
    <property type="nucleotide sequence ID" value="NZ_BSOR01000001.1"/>
</dbReference>
<accession>A0ABQ5ZT67</accession>
<dbReference type="InterPro" id="IPR050093">
    <property type="entry name" value="ABC_SmlMolc_Importer"/>
</dbReference>
<dbReference type="PROSITE" id="PS50893">
    <property type="entry name" value="ABC_TRANSPORTER_2"/>
    <property type="match status" value="1"/>
</dbReference>
<evidence type="ECO:0000256" key="5">
    <source>
        <dbReference type="ARBA" id="ARBA00022840"/>
    </source>
</evidence>
<dbReference type="InterPro" id="IPR003439">
    <property type="entry name" value="ABC_transporter-like_ATP-bd"/>
</dbReference>
<keyword evidence="3" id="KW-0997">Cell inner membrane</keyword>
<dbReference type="InterPro" id="IPR017871">
    <property type="entry name" value="ABC_transporter-like_CS"/>
</dbReference>
<dbReference type="PANTHER" id="PTHR42781:SF1">
    <property type="entry name" value="THIAMINE IMPORT ATP-BINDING PROTEIN THIQ"/>
    <property type="match status" value="1"/>
</dbReference>
<evidence type="ECO:0000256" key="3">
    <source>
        <dbReference type="ARBA" id="ARBA00022519"/>
    </source>
</evidence>
<evidence type="ECO:0000256" key="2">
    <source>
        <dbReference type="ARBA" id="ARBA00022475"/>
    </source>
</evidence>
<keyword evidence="4" id="KW-0547">Nucleotide-binding</keyword>
<proteinExistence type="predicted"/>
<keyword evidence="1" id="KW-0813">Transport</keyword>
<keyword evidence="7" id="KW-0472">Membrane</keyword>
<evidence type="ECO:0000256" key="6">
    <source>
        <dbReference type="ARBA" id="ARBA00022967"/>
    </source>
</evidence>
<keyword evidence="5" id="KW-0067">ATP-binding</keyword>
<evidence type="ECO:0000256" key="7">
    <source>
        <dbReference type="ARBA" id="ARBA00023136"/>
    </source>
</evidence>
<reference evidence="10" key="1">
    <citation type="journal article" date="2019" name="Int. J. Syst. Evol. Microbiol.">
        <title>The Global Catalogue of Microorganisms (GCM) 10K type strain sequencing project: providing services to taxonomists for standard genome sequencing and annotation.</title>
        <authorList>
            <consortium name="The Broad Institute Genomics Platform"/>
            <consortium name="The Broad Institute Genome Sequencing Center for Infectious Disease"/>
            <person name="Wu L."/>
            <person name="Ma J."/>
        </authorList>
    </citation>
    <scope>NUCLEOTIDE SEQUENCE [LARGE SCALE GENOMIC DNA]</scope>
    <source>
        <strain evidence="10">NBRC 100033</strain>
    </source>
</reference>
<dbReference type="PROSITE" id="PS00211">
    <property type="entry name" value="ABC_TRANSPORTER_1"/>
    <property type="match status" value="1"/>
</dbReference>
<dbReference type="SMART" id="SM00382">
    <property type="entry name" value="AAA"/>
    <property type="match status" value="1"/>
</dbReference>
<dbReference type="Proteomes" id="UP001156682">
    <property type="component" value="Unassembled WGS sequence"/>
</dbReference>
<comment type="caution">
    <text evidence="9">The sequence shown here is derived from an EMBL/GenBank/DDBJ whole genome shotgun (WGS) entry which is preliminary data.</text>
</comment>
<evidence type="ECO:0000256" key="1">
    <source>
        <dbReference type="ARBA" id="ARBA00022448"/>
    </source>
</evidence>
<evidence type="ECO:0000256" key="4">
    <source>
        <dbReference type="ARBA" id="ARBA00022741"/>
    </source>
</evidence>
<keyword evidence="2" id="KW-1003">Cell membrane</keyword>
<dbReference type="Gene3D" id="3.40.50.300">
    <property type="entry name" value="P-loop containing nucleotide triphosphate hydrolases"/>
    <property type="match status" value="1"/>
</dbReference>
<dbReference type="InterPro" id="IPR027417">
    <property type="entry name" value="P-loop_NTPase"/>
</dbReference>
<keyword evidence="6" id="KW-1278">Translocase</keyword>
<evidence type="ECO:0000313" key="10">
    <source>
        <dbReference type="Proteomes" id="UP001156682"/>
    </source>
</evidence>
<sequence length="202" mass="22224">MLKINHLELKLGEQTWQHHLQVEAGELVVIMGGSGSGKSTLLNAVAGFLPVASGSILVNGQAIESLPPEERPVSYLFQQQNFFEHLSIEQNLKLGFNKGKPSSEQWQQVLVACELLEVTPLLKRLPSKLSGGQQQRLALIRSVLRPMPVVLLDEPFSALDDDLRQVAGQWLQAEIKNSGRVALLVTHRQADADALADQLLIL</sequence>
<keyword evidence="10" id="KW-1185">Reference proteome</keyword>
<dbReference type="Pfam" id="PF00005">
    <property type="entry name" value="ABC_tran"/>
    <property type="match status" value="1"/>
</dbReference>
<dbReference type="EMBL" id="BSOR01000001">
    <property type="protein sequence ID" value="GLR62636.1"/>
    <property type="molecule type" value="Genomic_DNA"/>
</dbReference>
<organism evidence="9 10">
    <name type="scientific">Marinospirillum insulare</name>
    <dbReference type="NCBI Taxonomy" id="217169"/>
    <lineage>
        <taxon>Bacteria</taxon>
        <taxon>Pseudomonadati</taxon>
        <taxon>Pseudomonadota</taxon>
        <taxon>Gammaproteobacteria</taxon>
        <taxon>Oceanospirillales</taxon>
        <taxon>Oceanospirillaceae</taxon>
        <taxon>Marinospirillum</taxon>
    </lineage>
</organism>
<protein>
    <recommendedName>
        <fullName evidence="8">ABC transporter domain-containing protein</fullName>
    </recommendedName>
</protein>
<evidence type="ECO:0000313" key="9">
    <source>
        <dbReference type="EMBL" id="GLR62636.1"/>
    </source>
</evidence>
<feature type="domain" description="ABC transporter" evidence="8">
    <location>
        <begin position="2"/>
        <end position="202"/>
    </location>
</feature>